<gene>
    <name evidence="1" type="ORF">HUK84_03260</name>
</gene>
<dbReference type="RefSeq" id="WP_176638959.1">
    <property type="nucleotide sequence ID" value="NZ_JABXXP010000021.1"/>
</dbReference>
<dbReference type="AlphaFoldDB" id="A0A7Y7ITT7"/>
<dbReference type="EMBL" id="JABXXP010000021">
    <property type="protein sequence ID" value="NVN10175.1"/>
    <property type="molecule type" value="Genomic_DNA"/>
</dbReference>
<organism evidence="1 2">
    <name type="scientific">Nguyenibacter vanlangensis</name>
    <dbReference type="NCBI Taxonomy" id="1216886"/>
    <lineage>
        <taxon>Bacteria</taxon>
        <taxon>Pseudomonadati</taxon>
        <taxon>Pseudomonadota</taxon>
        <taxon>Alphaproteobacteria</taxon>
        <taxon>Acetobacterales</taxon>
        <taxon>Acetobacteraceae</taxon>
        <taxon>Nguyenibacter</taxon>
    </lineage>
</organism>
<protein>
    <submittedName>
        <fullName evidence="1">Sulfotransferase</fullName>
    </submittedName>
</protein>
<comment type="caution">
    <text evidence="1">The sequence shown here is derived from an EMBL/GenBank/DDBJ whole genome shotgun (WGS) entry which is preliminary data.</text>
</comment>
<dbReference type="Proteomes" id="UP000534870">
    <property type="component" value="Unassembled WGS sequence"/>
</dbReference>
<dbReference type="Gene3D" id="3.40.50.300">
    <property type="entry name" value="P-loop containing nucleotide triphosphate hydrolases"/>
    <property type="match status" value="1"/>
</dbReference>
<dbReference type="GO" id="GO:0016740">
    <property type="term" value="F:transferase activity"/>
    <property type="evidence" value="ECO:0007669"/>
    <property type="project" value="UniProtKB-KW"/>
</dbReference>
<reference evidence="1 2" key="1">
    <citation type="submission" date="2020-06" db="EMBL/GenBank/DDBJ databases">
        <title>Description of novel acetic acid bacteria.</title>
        <authorList>
            <person name="Sombolestani A."/>
        </authorList>
    </citation>
    <scope>NUCLEOTIDE SEQUENCE [LARGE SCALE GENOMIC DNA]</scope>
    <source>
        <strain evidence="1 2">LMG 31431</strain>
    </source>
</reference>
<evidence type="ECO:0000313" key="1">
    <source>
        <dbReference type="EMBL" id="NVN10175.1"/>
    </source>
</evidence>
<evidence type="ECO:0000313" key="2">
    <source>
        <dbReference type="Proteomes" id="UP000534870"/>
    </source>
</evidence>
<dbReference type="SUPFAM" id="SSF52540">
    <property type="entry name" value="P-loop containing nucleoside triphosphate hydrolases"/>
    <property type="match status" value="1"/>
</dbReference>
<accession>A0A7Y7ITT7</accession>
<dbReference type="Pfam" id="PF13469">
    <property type="entry name" value="Sulfotransfer_3"/>
    <property type="match status" value="1"/>
</dbReference>
<proteinExistence type="predicted"/>
<name>A0A7Y7ITT7_9PROT</name>
<dbReference type="InterPro" id="IPR027417">
    <property type="entry name" value="P-loop_NTPase"/>
</dbReference>
<sequence>MPTILVTGLPRSGTTLLCALLNAYPDTLALGEPLALERHGDRARAVTEIERFVAATRRRAIDSGLAMSKHVDGTVPDNWVEDPAVLQTGRLRRVLEQRGEIPVGKPLAEDFHLVIKHPAEFTALAEPLGRRFPLYALVRHPLAVLAAWQTVEMPVHYGHMPMMECFVPGLTARLDAIEDRLARQVELMRFLYGTYARFPADRILRYEDILADPVTELHRLVPHVRQSSRALAPYDPAARYTTVDLAALAEMLRPLAPVVECFYPDFLASLAL</sequence>
<keyword evidence="1" id="KW-0808">Transferase</keyword>